<dbReference type="InterPro" id="IPR004089">
    <property type="entry name" value="MCPsignal_dom"/>
</dbReference>
<dbReference type="Gene3D" id="1.10.287.950">
    <property type="entry name" value="Methyl-accepting chemotaxis protein"/>
    <property type="match status" value="1"/>
</dbReference>
<evidence type="ECO:0000256" key="1">
    <source>
        <dbReference type="ARBA" id="ARBA00004141"/>
    </source>
</evidence>
<sequence length="663" mass="72527">MSLFSNLKVSQSVAIVGILPSLFAIIIVGFLVNDLNERVHEGRIAEDMVKLSSILDGVAHNFAVERGLSAGFLGSKGNNGRDALLAQRKIADNAEAALKNLESRSFEVLTVERLERLRAPILAMLKDKNQVRQKVDALAADNGAFDFYSEVNRQALNSIQRVILDISNRDIAKALEARLSLLWMKERAGQYRGALNGVYAAKSTTLKRQSQIAAFIEDENHQLEHFMVTASDKEEALLSAEMKNDNWKAVTQATNAFLAMKDVSTVNGPADWFGLATAKIGLIKGVADKISSEINNLSAALTSRSELYRNGLIIGFIVLITPVIFLAFSLTRSLSKRVERISQALSNVSSKRNLVGRIENTSKDELGEIIQYLNMHLDHLSESFHLMVDMASESKESMNVLSGYSKTALQETKDQFNQTDLMASAVEEMSLTSNTISQDMLSSADATESIREQSTQGSARMQTILQSIANLSSEVNGGYKAVQSVTSHTEQISSILQTIESIAEQTNLLALNAAIEAARAGEQGRGFAVVADEVRTLAQRTQNSTEEIRSMIEALVGSGKSALQSMDQCASMATQTSDVVSENVTMMQGLFDAIEQLAQTIERVATASEEQSQVSEEINKNIQNVSERSERILDMVNKTDEGSVQAGERFESVLKEISSYKLS</sequence>
<dbReference type="Pfam" id="PF08376">
    <property type="entry name" value="NIT"/>
    <property type="match status" value="1"/>
</dbReference>
<comment type="caution">
    <text evidence="12">The sequence shown here is derived from an EMBL/GenBank/DDBJ whole genome shotgun (WGS) entry which is preliminary data.</text>
</comment>
<dbReference type="PRINTS" id="PR00260">
    <property type="entry name" value="CHEMTRNSDUCR"/>
</dbReference>
<comment type="similarity">
    <text evidence="6">Belongs to the methyl-accepting chemotaxis (MCP) protein family.</text>
</comment>
<dbReference type="InterPro" id="IPR004090">
    <property type="entry name" value="Chemotax_Me-accpt_rcpt"/>
</dbReference>
<dbReference type="GO" id="GO:0016020">
    <property type="term" value="C:membrane"/>
    <property type="evidence" value="ECO:0007669"/>
    <property type="project" value="UniProtKB-SubCell"/>
</dbReference>
<evidence type="ECO:0000256" key="4">
    <source>
        <dbReference type="ARBA" id="ARBA00023136"/>
    </source>
</evidence>
<dbReference type="Pfam" id="PF00015">
    <property type="entry name" value="MCPsignal"/>
    <property type="match status" value="1"/>
</dbReference>
<feature type="transmembrane region" description="Helical" evidence="8">
    <location>
        <begin position="311"/>
        <end position="330"/>
    </location>
</feature>
<comment type="subcellular location">
    <subcellularLocation>
        <location evidence="1">Membrane</location>
        <topology evidence="1">Multi-pass membrane protein</topology>
    </subcellularLocation>
</comment>
<evidence type="ECO:0000256" key="5">
    <source>
        <dbReference type="ARBA" id="ARBA00023224"/>
    </source>
</evidence>
<dbReference type="RefSeq" id="WP_114412326.1">
    <property type="nucleotide sequence ID" value="NZ_QPJQ01000019.1"/>
</dbReference>
<keyword evidence="3 8" id="KW-1133">Transmembrane helix</keyword>
<keyword evidence="2 8" id="KW-0812">Transmembrane</keyword>
<evidence type="ECO:0000313" key="13">
    <source>
        <dbReference type="Proteomes" id="UP000253506"/>
    </source>
</evidence>
<dbReference type="EMBL" id="QPJQ01000019">
    <property type="protein sequence ID" value="RCX01019.1"/>
    <property type="molecule type" value="Genomic_DNA"/>
</dbReference>
<dbReference type="GO" id="GO:0007165">
    <property type="term" value="P:signal transduction"/>
    <property type="evidence" value="ECO:0007669"/>
    <property type="project" value="UniProtKB-KW"/>
</dbReference>
<organism evidence="12 13">
    <name type="scientific">Marinomonas foliarum</name>
    <dbReference type="NCBI Taxonomy" id="491950"/>
    <lineage>
        <taxon>Bacteria</taxon>
        <taxon>Pseudomonadati</taxon>
        <taxon>Pseudomonadota</taxon>
        <taxon>Gammaproteobacteria</taxon>
        <taxon>Oceanospirillales</taxon>
        <taxon>Oceanospirillaceae</taxon>
        <taxon>Marinomonas</taxon>
    </lineage>
</organism>
<dbReference type="PANTHER" id="PTHR32089">
    <property type="entry name" value="METHYL-ACCEPTING CHEMOTAXIS PROTEIN MCPB"/>
    <property type="match status" value="1"/>
</dbReference>
<keyword evidence="4 8" id="KW-0472">Membrane</keyword>
<reference evidence="12 13" key="1">
    <citation type="submission" date="2018-07" db="EMBL/GenBank/DDBJ databases">
        <title>Genomic Encyclopedia of Type Strains, Phase III (KMG-III): the genomes of soil and plant-associated and newly described type strains.</title>
        <authorList>
            <person name="Whitman W."/>
        </authorList>
    </citation>
    <scope>NUCLEOTIDE SEQUENCE [LARGE SCALE GENOMIC DNA]</scope>
    <source>
        <strain evidence="12 13">CECT 7731</strain>
    </source>
</reference>
<dbReference type="PROSITE" id="PS50885">
    <property type="entry name" value="HAMP"/>
    <property type="match status" value="1"/>
</dbReference>
<feature type="domain" description="HAMP" evidence="10">
    <location>
        <begin position="332"/>
        <end position="385"/>
    </location>
</feature>
<evidence type="ECO:0000256" key="3">
    <source>
        <dbReference type="ARBA" id="ARBA00022989"/>
    </source>
</evidence>
<dbReference type="AlphaFoldDB" id="A0A368ZW08"/>
<dbReference type="InterPro" id="IPR013587">
    <property type="entry name" value="Nitrate/nitrite_sensing"/>
</dbReference>
<dbReference type="Proteomes" id="UP000253506">
    <property type="component" value="Unassembled WGS sequence"/>
</dbReference>
<feature type="domain" description="Methyl-accepting transducer" evidence="9">
    <location>
        <begin position="390"/>
        <end position="626"/>
    </location>
</feature>
<evidence type="ECO:0000313" key="12">
    <source>
        <dbReference type="EMBL" id="RCX01019.1"/>
    </source>
</evidence>
<evidence type="ECO:0000259" key="11">
    <source>
        <dbReference type="PROSITE" id="PS50892"/>
    </source>
</evidence>
<evidence type="ECO:0000256" key="6">
    <source>
        <dbReference type="ARBA" id="ARBA00029447"/>
    </source>
</evidence>
<dbReference type="CDD" id="cd11386">
    <property type="entry name" value="MCP_signal"/>
    <property type="match status" value="1"/>
</dbReference>
<dbReference type="Pfam" id="PF00672">
    <property type="entry name" value="HAMP"/>
    <property type="match status" value="1"/>
</dbReference>
<evidence type="ECO:0000256" key="7">
    <source>
        <dbReference type="PROSITE-ProRule" id="PRU00284"/>
    </source>
</evidence>
<protein>
    <submittedName>
        <fullName evidence="12">Methyl-accepting chemotaxis protein</fullName>
    </submittedName>
</protein>
<gene>
    <name evidence="12" type="ORF">DFP77_11911</name>
</gene>
<feature type="domain" description="V-SNARE coiled-coil homology" evidence="11">
    <location>
        <begin position="603"/>
        <end position="663"/>
    </location>
</feature>
<accession>A0A368ZW08</accession>
<evidence type="ECO:0000259" key="10">
    <source>
        <dbReference type="PROSITE" id="PS50885"/>
    </source>
</evidence>
<proteinExistence type="inferred from homology"/>
<dbReference type="PROSITE" id="PS50111">
    <property type="entry name" value="CHEMOTAXIS_TRANSDUC_2"/>
    <property type="match status" value="1"/>
</dbReference>
<dbReference type="SMART" id="SM00283">
    <property type="entry name" value="MA"/>
    <property type="match status" value="1"/>
</dbReference>
<dbReference type="PANTHER" id="PTHR32089:SF119">
    <property type="entry name" value="METHYL-ACCEPTING CHEMOTAXIS PROTEIN CTPL"/>
    <property type="match status" value="1"/>
</dbReference>
<feature type="transmembrane region" description="Helical" evidence="8">
    <location>
        <begin position="12"/>
        <end position="33"/>
    </location>
</feature>
<evidence type="ECO:0000256" key="2">
    <source>
        <dbReference type="ARBA" id="ARBA00022692"/>
    </source>
</evidence>
<dbReference type="OrthoDB" id="2489132at2"/>
<dbReference type="GO" id="GO:0004888">
    <property type="term" value="F:transmembrane signaling receptor activity"/>
    <property type="evidence" value="ECO:0007669"/>
    <property type="project" value="InterPro"/>
</dbReference>
<keyword evidence="5 7" id="KW-0807">Transducer</keyword>
<name>A0A368ZW08_9GAMM</name>
<dbReference type="GO" id="GO:0006935">
    <property type="term" value="P:chemotaxis"/>
    <property type="evidence" value="ECO:0007669"/>
    <property type="project" value="InterPro"/>
</dbReference>
<dbReference type="SUPFAM" id="SSF58104">
    <property type="entry name" value="Methyl-accepting chemotaxis protein (MCP) signaling domain"/>
    <property type="match status" value="1"/>
</dbReference>
<dbReference type="SMART" id="SM00304">
    <property type="entry name" value="HAMP"/>
    <property type="match status" value="1"/>
</dbReference>
<evidence type="ECO:0000259" key="9">
    <source>
        <dbReference type="PROSITE" id="PS50111"/>
    </source>
</evidence>
<evidence type="ECO:0000256" key="8">
    <source>
        <dbReference type="SAM" id="Phobius"/>
    </source>
</evidence>
<dbReference type="InterPro" id="IPR003660">
    <property type="entry name" value="HAMP_dom"/>
</dbReference>
<dbReference type="InterPro" id="IPR042855">
    <property type="entry name" value="V_SNARE_CC"/>
</dbReference>
<dbReference type="PROSITE" id="PS50892">
    <property type="entry name" value="V_SNARE"/>
    <property type="match status" value="1"/>
</dbReference>
<dbReference type="FunFam" id="1.10.287.950:FF:000001">
    <property type="entry name" value="Methyl-accepting chemotaxis sensory transducer"/>
    <property type="match status" value="1"/>
</dbReference>